<protein>
    <recommendedName>
        <fullName evidence="3">RHS repeat-associated core domain-containing protein</fullName>
    </recommendedName>
</protein>
<organism evidence="1 2">
    <name type="scientific">Gryllotalpicola reticulitermitis</name>
    <dbReference type="NCBI Taxonomy" id="1184153"/>
    <lineage>
        <taxon>Bacteria</taxon>
        <taxon>Bacillati</taxon>
        <taxon>Actinomycetota</taxon>
        <taxon>Actinomycetes</taxon>
        <taxon>Micrococcales</taxon>
        <taxon>Microbacteriaceae</taxon>
        <taxon>Gryllotalpicola</taxon>
    </lineage>
</organism>
<evidence type="ECO:0000313" key="1">
    <source>
        <dbReference type="EMBL" id="MFC4243543.1"/>
    </source>
</evidence>
<keyword evidence="2" id="KW-1185">Reference proteome</keyword>
<comment type="caution">
    <text evidence="1">The sequence shown here is derived from an EMBL/GenBank/DDBJ whole genome shotgun (WGS) entry which is preliminary data.</text>
</comment>
<sequence>MSTDPVYGNANPYIYPADPITGLDLTGKWICDCGPGEEWGAEDRGEGDFGGDGNGRYGEREFRGKIVKGNSRANEEAREHGFEGAEDFTEEHLGALRAVSRYDMGYDDDGRIWVVRKGTHWGDGTQYFRRVF</sequence>
<gene>
    <name evidence="1" type="ORF">ACFOYW_09165</name>
</gene>
<reference evidence="2" key="1">
    <citation type="journal article" date="2019" name="Int. J. Syst. Evol. Microbiol.">
        <title>The Global Catalogue of Microorganisms (GCM) 10K type strain sequencing project: providing services to taxonomists for standard genome sequencing and annotation.</title>
        <authorList>
            <consortium name="The Broad Institute Genomics Platform"/>
            <consortium name="The Broad Institute Genome Sequencing Center for Infectious Disease"/>
            <person name="Wu L."/>
            <person name="Ma J."/>
        </authorList>
    </citation>
    <scope>NUCLEOTIDE SEQUENCE [LARGE SCALE GENOMIC DNA]</scope>
    <source>
        <strain evidence="2">CGMCC 1.10363</strain>
    </source>
</reference>
<evidence type="ECO:0008006" key="3">
    <source>
        <dbReference type="Google" id="ProtNLM"/>
    </source>
</evidence>
<proteinExistence type="predicted"/>
<dbReference type="Proteomes" id="UP001595900">
    <property type="component" value="Unassembled WGS sequence"/>
</dbReference>
<evidence type="ECO:0000313" key="2">
    <source>
        <dbReference type="Proteomes" id="UP001595900"/>
    </source>
</evidence>
<accession>A0ABV8Q7A7</accession>
<dbReference type="RefSeq" id="WP_390228617.1">
    <property type="nucleotide sequence ID" value="NZ_JBHSCN010000005.1"/>
</dbReference>
<dbReference type="EMBL" id="JBHSCN010000005">
    <property type="protein sequence ID" value="MFC4243543.1"/>
    <property type="molecule type" value="Genomic_DNA"/>
</dbReference>
<name>A0ABV8Q7A7_9MICO</name>